<evidence type="ECO:0000313" key="7">
    <source>
        <dbReference type="Proteomes" id="UP001314170"/>
    </source>
</evidence>
<dbReference type="AlphaFoldDB" id="A0AAV1QZX8"/>
<keyword evidence="7" id="KW-1185">Reference proteome</keyword>
<keyword evidence="3" id="KW-0804">Transcription</keyword>
<evidence type="ECO:0008006" key="8">
    <source>
        <dbReference type="Google" id="ProtNLM"/>
    </source>
</evidence>
<evidence type="ECO:0000256" key="2">
    <source>
        <dbReference type="ARBA" id="ARBA00023015"/>
    </source>
</evidence>
<name>A0AAV1QZX8_9ROSI</name>
<evidence type="ECO:0000256" key="5">
    <source>
        <dbReference type="PROSITE-ProRule" id="PRU01191"/>
    </source>
</evidence>
<keyword evidence="4" id="KW-0539">Nucleus</keyword>
<dbReference type="GO" id="GO:0005634">
    <property type="term" value="C:nucleus"/>
    <property type="evidence" value="ECO:0007669"/>
    <property type="project" value="UniProtKB-SubCell"/>
</dbReference>
<comment type="caution">
    <text evidence="5">Lacks conserved residue(s) required for the propagation of feature annotation.</text>
</comment>
<comment type="caution">
    <text evidence="6">The sequence shown here is derived from an EMBL/GenBank/DDBJ whole genome shotgun (WGS) entry which is preliminary data.</text>
</comment>
<evidence type="ECO:0000313" key="6">
    <source>
        <dbReference type="EMBL" id="CAK7326358.1"/>
    </source>
</evidence>
<feature type="short sequence motif" description="VHIID" evidence="5">
    <location>
        <begin position="328"/>
        <end position="332"/>
    </location>
</feature>
<organism evidence="6 7">
    <name type="scientific">Dovyalis caffra</name>
    <dbReference type="NCBI Taxonomy" id="77055"/>
    <lineage>
        <taxon>Eukaryota</taxon>
        <taxon>Viridiplantae</taxon>
        <taxon>Streptophyta</taxon>
        <taxon>Embryophyta</taxon>
        <taxon>Tracheophyta</taxon>
        <taxon>Spermatophyta</taxon>
        <taxon>Magnoliopsida</taxon>
        <taxon>eudicotyledons</taxon>
        <taxon>Gunneridae</taxon>
        <taxon>Pentapetalae</taxon>
        <taxon>rosids</taxon>
        <taxon>fabids</taxon>
        <taxon>Malpighiales</taxon>
        <taxon>Salicaceae</taxon>
        <taxon>Flacourtieae</taxon>
        <taxon>Dovyalis</taxon>
    </lineage>
</organism>
<dbReference type="InterPro" id="IPR005202">
    <property type="entry name" value="TF_GRAS"/>
</dbReference>
<dbReference type="Proteomes" id="UP001314170">
    <property type="component" value="Unassembled WGS sequence"/>
</dbReference>
<feature type="region of interest" description="SAW" evidence="5">
    <location>
        <begin position="509"/>
        <end position="585"/>
    </location>
</feature>
<sequence>MEEAMRSFEDYSFDGIQDMLSSKSRSRESVEGVNIRKQSHFYGSGDGIEVGGNDYCFYRDVSMGEGFLFSKYQNQEQKQQSYLDCRLLGDHSFNVRSPLLQTSLDGIEKLDEFPAGTQYVLENRKENGYPFSLASLELHGDRQLKGERIVDRSSGTPCAKVMGAELSTEEIMKMAGAKFIQSFSQMVDIASMLNNPYDLFFSGLSEDAARNVELAEFLLASAEKVGNQQFERANRLLNYCEHLSSNGGNPVQRVVHYFSEALRERIDRETGRITPKWSEKMKSFDLDKAMMTLNPAILSCYQNVPFSQVAHFAGIQAIVEKVARAKRIHIIDLEIRNGVQWTVLMQALVSQHGSPLELLKISAIGSTSKNSIEDTGKRLMSFAESMNIPFSFKVVMISDMLDLKKDLFELGAKEAVAVYAENYLRNLIALPNRLDSIMKVLRNINPHIVVVMEVEANNNSPSFVSRFIEALFFYSAYFDCFDACMGRDSPNRMIAESKFINQEIRNIVATEGEERKIRHVKLDVWRTFFARFAMVETELSKSSLYQARLLLNKIACWSSCTLDMNEKSLLIGWKGTPIYSLSVWKFDRKQKGLK</sequence>
<evidence type="ECO:0000256" key="3">
    <source>
        <dbReference type="ARBA" id="ARBA00023163"/>
    </source>
</evidence>
<evidence type="ECO:0000256" key="1">
    <source>
        <dbReference type="ARBA" id="ARBA00004123"/>
    </source>
</evidence>
<dbReference type="PROSITE" id="PS50985">
    <property type="entry name" value="GRAS"/>
    <property type="match status" value="1"/>
</dbReference>
<dbReference type="Pfam" id="PF03514">
    <property type="entry name" value="GRAS"/>
    <property type="match status" value="1"/>
</dbReference>
<proteinExistence type="inferred from homology"/>
<evidence type="ECO:0000256" key="4">
    <source>
        <dbReference type="ARBA" id="ARBA00023242"/>
    </source>
</evidence>
<reference evidence="6 7" key="1">
    <citation type="submission" date="2024-01" db="EMBL/GenBank/DDBJ databases">
        <authorList>
            <person name="Waweru B."/>
        </authorList>
    </citation>
    <scope>NUCLEOTIDE SEQUENCE [LARGE SCALE GENOMIC DNA]</scope>
</reference>
<comment type="subcellular location">
    <subcellularLocation>
        <location evidence="1">Nucleus</location>
    </subcellularLocation>
</comment>
<comment type="similarity">
    <text evidence="5">Belongs to the GRAS family.</text>
</comment>
<keyword evidence="2" id="KW-0805">Transcription regulation</keyword>
<dbReference type="PANTHER" id="PTHR31636">
    <property type="entry name" value="OSJNBA0084A10.13 PROTEIN-RELATED"/>
    <property type="match status" value="1"/>
</dbReference>
<feature type="region of interest" description="Leucine repeat II (LRII)" evidence="5">
    <location>
        <begin position="374"/>
        <end position="406"/>
    </location>
</feature>
<gene>
    <name evidence="6" type="ORF">DCAF_LOCUS4058</name>
</gene>
<accession>A0AAV1QZX8</accession>
<dbReference type="EMBL" id="CAWUPB010000851">
    <property type="protein sequence ID" value="CAK7326358.1"/>
    <property type="molecule type" value="Genomic_DNA"/>
</dbReference>
<protein>
    <recommendedName>
        <fullName evidence="8">DELLA protein RGL1-like</fullName>
    </recommendedName>
</protein>